<comment type="caution">
    <text evidence="2">The sequence shown here is derived from an EMBL/GenBank/DDBJ whole genome shotgun (WGS) entry which is preliminary data.</text>
</comment>
<keyword evidence="2" id="KW-0067">ATP-binding</keyword>
<keyword evidence="2" id="KW-0378">Hydrolase</keyword>
<keyword evidence="3" id="KW-1185">Reference proteome</keyword>
<evidence type="ECO:0000313" key="2">
    <source>
        <dbReference type="EMBL" id="MBO0347915.1"/>
    </source>
</evidence>
<reference evidence="2 3" key="1">
    <citation type="submission" date="2021-03" db="EMBL/GenBank/DDBJ databases">
        <title>Metabolic Capacity of the Antarctic Cyanobacterium Phormidium pseudopriestleyi that Sustains Oxygenic Photosynthesis in the Presence of Hydrogen Sulfide.</title>
        <authorList>
            <person name="Lumian J.E."/>
            <person name="Jungblut A.D."/>
            <person name="Dillon M.L."/>
            <person name="Hawes I."/>
            <person name="Doran P.T."/>
            <person name="Mackey T.J."/>
            <person name="Dick G.J."/>
            <person name="Grettenberger C.L."/>
            <person name="Sumner D.Y."/>
        </authorList>
    </citation>
    <scope>NUCLEOTIDE SEQUENCE [LARGE SCALE GENOMIC DNA]</scope>
    <source>
        <strain evidence="2 3">FRX01</strain>
    </source>
</reference>
<dbReference type="Pfam" id="PF19263">
    <property type="entry name" value="DUF5906"/>
    <property type="match status" value="1"/>
</dbReference>
<dbReference type="EMBL" id="JAFLQW010000053">
    <property type="protein sequence ID" value="MBO0347915.1"/>
    <property type="molecule type" value="Genomic_DNA"/>
</dbReference>
<proteinExistence type="predicted"/>
<dbReference type="SUPFAM" id="SSF52540">
    <property type="entry name" value="P-loop containing nucleoside triphosphate hydrolases"/>
    <property type="match status" value="1"/>
</dbReference>
<dbReference type="InterPro" id="IPR045455">
    <property type="entry name" value="NrS-1_pol-like_helicase"/>
</dbReference>
<dbReference type="Gene3D" id="3.40.50.300">
    <property type="entry name" value="P-loop containing nucleotide triphosphate hydrolases"/>
    <property type="match status" value="1"/>
</dbReference>
<sequence>MFNSTRDASINAEFLSAAAKVASGSPFNMLNWVETLEPLAGKKNRYICPVCQGQNLTVHPQSGAYKCWNGCECKDIRATLGINRSVISSGSPRQKTVQKSFKPAPFPEGHPVLARLRQPGIPPKSQKLSFQPKGVPNHAVEIRYKYSDNQMVYRFEWLDPKQRKGHKKTFRQCHLNEDGLPVWGKGNDPWKAYREIEALAASARVVKGFPVLLLLEGEGCVEIARTLGLAAVTFQGSAWTNVEIESFLIRLRHANEKATIAVLPDRDETGRKKAAKVAAAAAKVGVPCLELDPTQIDPDLPEKGDIREMLENSAIPSDLIQRLEGVIRQGTQRNSQQLETESYDSFFPVVEFNQAIVKFLYGDRPWICVNNTLYAWQGTYYEASPNTVELYRITQFCNSFPIDVKGQIRYPYASSSSVKKALEWVKLMFAIAPGRVNPPGLNCTNGVLQLSFNRKGQPSWKLVPHDPRQHFYLYQPLVMYDPEADPTDCDRLLECLEPQYRDIFLKTIAASLDLESVRRLKGRMVKALLAKGDGNNGKDSLREVTAMMYGYQGLTSVSVEAFEQADRGRLFPVARLEGSRVNWPSENRNAEALDRLQCLKIAITGDRSFVIERKGKDDYETAINAVFIFNWNDIPELAGVMEAIRSRYAVLPFTKTFAVNPNPRRGELPADPRFKYDPEFLKSKVLPAYLNRLLDALQGLMCDGIDYSPTQEAMTEIQCASEHLWQFVKDSGLVEDPDSRVYVPEIWQKLRQWYQDTGILQVEGGDRSREKLLWYDLPSDSDRHCKTLNQVPVRLLSMFPKAKKGGDEQGTFLRGLKWHNPES</sequence>
<protein>
    <submittedName>
        <fullName evidence="2">Helicase superfamily 3</fullName>
    </submittedName>
</protein>
<feature type="domain" description="NrS-1 polymerase-like helicase" evidence="1">
    <location>
        <begin position="531"/>
        <end position="635"/>
    </location>
</feature>
<gene>
    <name evidence="2" type="ORF">J0895_02105</name>
</gene>
<evidence type="ECO:0000313" key="3">
    <source>
        <dbReference type="Proteomes" id="UP000664844"/>
    </source>
</evidence>
<dbReference type="Proteomes" id="UP000664844">
    <property type="component" value="Unassembled WGS sequence"/>
</dbReference>
<accession>A0ABS3FLF9</accession>
<dbReference type="RefSeq" id="WP_207086490.1">
    <property type="nucleotide sequence ID" value="NZ_JAFLQW010000053.1"/>
</dbReference>
<organism evidence="2 3">
    <name type="scientific">Phormidium pseudopriestleyi FRX01</name>
    <dbReference type="NCBI Taxonomy" id="1759528"/>
    <lineage>
        <taxon>Bacteria</taxon>
        <taxon>Bacillati</taxon>
        <taxon>Cyanobacteriota</taxon>
        <taxon>Cyanophyceae</taxon>
        <taxon>Oscillatoriophycideae</taxon>
        <taxon>Oscillatoriales</taxon>
        <taxon>Oscillatoriaceae</taxon>
        <taxon>Phormidium</taxon>
    </lineage>
</organism>
<keyword evidence="2" id="KW-0347">Helicase</keyword>
<evidence type="ECO:0000259" key="1">
    <source>
        <dbReference type="Pfam" id="PF19263"/>
    </source>
</evidence>
<dbReference type="InterPro" id="IPR027417">
    <property type="entry name" value="P-loop_NTPase"/>
</dbReference>
<keyword evidence="2" id="KW-0547">Nucleotide-binding</keyword>
<name>A0ABS3FLF9_9CYAN</name>
<dbReference type="GO" id="GO:0004386">
    <property type="term" value="F:helicase activity"/>
    <property type="evidence" value="ECO:0007669"/>
    <property type="project" value="UniProtKB-KW"/>
</dbReference>